<evidence type="ECO:0000313" key="2">
    <source>
        <dbReference type="Proteomes" id="UP000027135"/>
    </source>
</evidence>
<protein>
    <submittedName>
        <fullName evidence="1">Uncharacterized protein</fullName>
    </submittedName>
</protein>
<dbReference type="AlphaFoldDB" id="A0A067R2Y7"/>
<evidence type="ECO:0000313" key="1">
    <source>
        <dbReference type="EMBL" id="KDR17279.1"/>
    </source>
</evidence>
<accession>A0A067R2Y7</accession>
<name>A0A067R2Y7_ZOONE</name>
<dbReference type="Proteomes" id="UP000027135">
    <property type="component" value="Unassembled WGS sequence"/>
</dbReference>
<dbReference type="InParanoid" id="A0A067R2Y7"/>
<keyword evidence="2" id="KW-1185">Reference proteome</keyword>
<sequence length="287" mass="33129">MEEFEEFLDQIHCQVSASGIHMDRHSLKDCLLEPGEERLELIHWALSALGIEIKERDITEVVVECGLCLPSNLDIVLGKCSAEDNFEFWKRLFHIVRMYQEAKPTSVSTYKNINKFWLELAANPDLKDVLQPKRRKGILPLKVPKDSAKNMSVEKLLKKKVLEESKLRDLEKDKEACLPSEDTEEFCNTGIQDTEDLDKLKHQVDIFRNDMATFLMPWILDTPKNLELDEYDSLIPELANKVDKVKGICEDARKILAALEVLSKIKLEKPSTDEKLSLPYIQKEDQF</sequence>
<dbReference type="EMBL" id="KK852747">
    <property type="protein sequence ID" value="KDR17279.1"/>
    <property type="molecule type" value="Genomic_DNA"/>
</dbReference>
<reference evidence="1 2" key="1">
    <citation type="journal article" date="2014" name="Nat. Commun.">
        <title>Molecular traces of alternative social organization in a termite genome.</title>
        <authorList>
            <person name="Terrapon N."/>
            <person name="Li C."/>
            <person name="Robertson H.M."/>
            <person name="Ji L."/>
            <person name="Meng X."/>
            <person name="Booth W."/>
            <person name="Chen Z."/>
            <person name="Childers C.P."/>
            <person name="Glastad K.M."/>
            <person name="Gokhale K."/>
            <person name="Gowin J."/>
            <person name="Gronenberg W."/>
            <person name="Hermansen R.A."/>
            <person name="Hu H."/>
            <person name="Hunt B.G."/>
            <person name="Huylmans A.K."/>
            <person name="Khalil S.M."/>
            <person name="Mitchell R.D."/>
            <person name="Munoz-Torres M.C."/>
            <person name="Mustard J.A."/>
            <person name="Pan H."/>
            <person name="Reese J.T."/>
            <person name="Scharf M.E."/>
            <person name="Sun F."/>
            <person name="Vogel H."/>
            <person name="Xiao J."/>
            <person name="Yang W."/>
            <person name="Yang Z."/>
            <person name="Yang Z."/>
            <person name="Zhou J."/>
            <person name="Zhu J."/>
            <person name="Brent C.S."/>
            <person name="Elsik C.G."/>
            <person name="Goodisman M.A."/>
            <person name="Liberles D.A."/>
            <person name="Roe R.M."/>
            <person name="Vargo E.L."/>
            <person name="Vilcinskas A."/>
            <person name="Wang J."/>
            <person name="Bornberg-Bauer E."/>
            <person name="Korb J."/>
            <person name="Zhang G."/>
            <person name="Liebig J."/>
        </authorList>
    </citation>
    <scope>NUCLEOTIDE SEQUENCE [LARGE SCALE GENOMIC DNA]</scope>
    <source>
        <tissue evidence="1">Whole organism</tissue>
    </source>
</reference>
<proteinExistence type="predicted"/>
<organism evidence="1 2">
    <name type="scientific">Zootermopsis nevadensis</name>
    <name type="common">Dampwood termite</name>
    <dbReference type="NCBI Taxonomy" id="136037"/>
    <lineage>
        <taxon>Eukaryota</taxon>
        <taxon>Metazoa</taxon>
        <taxon>Ecdysozoa</taxon>
        <taxon>Arthropoda</taxon>
        <taxon>Hexapoda</taxon>
        <taxon>Insecta</taxon>
        <taxon>Pterygota</taxon>
        <taxon>Neoptera</taxon>
        <taxon>Polyneoptera</taxon>
        <taxon>Dictyoptera</taxon>
        <taxon>Blattodea</taxon>
        <taxon>Blattoidea</taxon>
        <taxon>Termitoidae</taxon>
        <taxon>Termopsidae</taxon>
        <taxon>Zootermopsis</taxon>
    </lineage>
</organism>
<gene>
    <name evidence="1" type="ORF">L798_08845</name>
</gene>